<dbReference type="CDD" id="cd00433">
    <property type="entry name" value="Peptidase_M17"/>
    <property type="match status" value="1"/>
</dbReference>
<comment type="similarity">
    <text evidence="3 8">Belongs to the peptidase M17 family.</text>
</comment>
<keyword evidence="7 8" id="KW-0464">Manganese</keyword>
<dbReference type="PATRIC" id="fig|1515334.3.peg.3282"/>
<dbReference type="Proteomes" id="UP000030960">
    <property type="component" value="Unassembled WGS sequence"/>
</dbReference>
<feature type="domain" description="Cytosol aminopeptidase" evidence="9">
    <location>
        <begin position="332"/>
        <end position="339"/>
    </location>
</feature>
<feature type="binding site" evidence="8">
    <location>
        <position position="336"/>
    </location>
    <ligand>
        <name>Mn(2+)</name>
        <dbReference type="ChEBI" id="CHEBI:29035"/>
        <label>2</label>
    </ligand>
</feature>
<dbReference type="EC" id="3.4.11.1" evidence="8"/>
<dbReference type="InterPro" id="IPR000819">
    <property type="entry name" value="Peptidase_M17_C"/>
</dbReference>
<dbReference type="Gene3D" id="3.40.220.10">
    <property type="entry name" value="Leucine Aminopeptidase, subunit E, domain 1"/>
    <property type="match status" value="1"/>
</dbReference>
<keyword evidence="6 8" id="KW-0378">Hydrolase</keyword>
<feature type="binding site" evidence="8">
    <location>
        <position position="257"/>
    </location>
    <ligand>
        <name>Mn(2+)</name>
        <dbReference type="ChEBI" id="CHEBI:29035"/>
        <label>2</label>
    </ligand>
</feature>
<dbReference type="InterPro" id="IPR023042">
    <property type="entry name" value="Peptidase_M17_leu_NH2_pept"/>
</dbReference>
<evidence type="ECO:0000256" key="8">
    <source>
        <dbReference type="HAMAP-Rule" id="MF_00181"/>
    </source>
</evidence>
<dbReference type="GO" id="GO:0030145">
    <property type="term" value="F:manganese ion binding"/>
    <property type="evidence" value="ECO:0007669"/>
    <property type="project" value="UniProtKB-UniRule"/>
</dbReference>
<dbReference type="PROSITE" id="PS00631">
    <property type="entry name" value="CYTOSOL_AP"/>
    <property type="match status" value="1"/>
</dbReference>
<feature type="binding site" evidence="8">
    <location>
        <position position="275"/>
    </location>
    <ligand>
        <name>Mn(2+)</name>
        <dbReference type="ChEBI" id="CHEBI:29035"/>
        <label>2</label>
    </ligand>
</feature>
<sequence>MTDLRAISFAEVALDGLEQAEGRLAVLVTPEGTLSPGARRLNRLTKGALGRAVESEAWGKLAAGEALSLAWPAGLSAEGVEIVKLARRPSVTEARKAGATMARAAGKSALTVLVEVTRLPEEIALGLALRGYAFTARKSEPAETPAAAVIMVKAPEEAEAAHAAARAVAEGIAFTRDLVSEPANVLTTIEFAARLEALREIGLEVEVLEEDQLEKLGMGALLGVGMGSAMPSKVVTMRWKGAEGAPLALIGKGVVFDTGGISLKPAQGMEDMTMDMGGAGTVSGVMKTLALRKAKAHVVGMVGLVENMPSHMAQRPGDIVTSMKGDTIEVINTDAEGRLVLADVMWHAQEAEKPAAMIDLATLTGACIVALGHENAGVFSNDDGLAGDFIKAAQAEGEGAWRLPLGQAYDDMLKSQKADIKNVGGRPAGAITAAQFLQRFVQEGTPWIHLDIAGVAQVSKGTDLSPKGATGWGVMALDRLVRDRFEG</sequence>
<dbReference type="Gene3D" id="3.40.630.10">
    <property type="entry name" value="Zn peptidases"/>
    <property type="match status" value="1"/>
</dbReference>
<dbReference type="OrthoDB" id="9809354at2"/>
<dbReference type="PANTHER" id="PTHR11963">
    <property type="entry name" value="LEUCINE AMINOPEPTIDASE-RELATED"/>
    <property type="match status" value="1"/>
</dbReference>
<comment type="subcellular location">
    <subcellularLocation>
        <location evidence="8">Cytoplasm</location>
    </subcellularLocation>
</comment>
<dbReference type="InterPro" id="IPR011356">
    <property type="entry name" value="Leucine_aapep/pepB"/>
</dbReference>
<keyword evidence="8" id="KW-0479">Metal-binding</keyword>
<dbReference type="EMBL" id="JSUQ01000012">
    <property type="protein sequence ID" value="KHQ52247.1"/>
    <property type="molecule type" value="Genomic_DNA"/>
</dbReference>
<reference evidence="10 11" key="1">
    <citation type="submission" date="2014-10" db="EMBL/GenBank/DDBJ databases">
        <title>Genome sequence of Ponticoccus sp. strain UMTAT08 isolated from clonal culture of toxic dinoflagellate Alexandrium tamiyavanichii.</title>
        <authorList>
            <person name="Gan H.Y."/>
            <person name="Muhd D.-D."/>
            <person name="Mohd Noor M.E."/>
            <person name="Yeong Y.S."/>
            <person name="Usup G."/>
        </authorList>
    </citation>
    <scope>NUCLEOTIDE SEQUENCE [LARGE SCALE GENOMIC DNA]</scope>
    <source>
        <strain evidence="10 11">UMTAT08</strain>
    </source>
</reference>
<evidence type="ECO:0000256" key="5">
    <source>
        <dbReference type="ARBA" id="ARBA00022670"/>
    </source>
</evidence>
<dbReference type="AlphaFoldDB" id="A0A0B3RVU0"/>
<organism evidence="10 11">
    <name type="scientific">Mameliella alba</name>
    <dbReference type="NCBI Taxonomy" id="561184"/>
    <lineage>
        <taxon>Bacteria</taxon>
        <taxon>Pseudomonadati</taxon>
        <taxon>Pseudomonadota</taxon>
        <taxon>Alphaproteobacteria</taxon>
        <taxon>Rhodobacterales</taxon>
        <taxon>Roseobacteraceae</taxon>
        <taxon>Mameliella</taxon>
    </lineage>
</organism>
<comment type="catalytic activity">
    <reaction evidence="1 8">
        <text>Release of an N-terminal amino acid, Xaa-|-Yaa-, in which Xaa is preferably Leu, but may be other amino acids including Pro although not Arg or Lys, and Yaa may be Pro. Amino acid amides and methyl esters are also readily hydrolyzed, but rates on arylamides are exceedingly low.</text>
        <dbReference type="EC" id="3.4.11.1"/>
    </reaction>
</comment>
<dbReference type="SUPFAM" id="SSF53187">
    <property type="entry name" value="Zn-dependent exopeptidases"/>
    <property type="match status" value="1"/>
</dbReference>
<dbReference type="PRINTS" id="PR00481">
    <property type="entry name" value="LAMNOPPTDASE"/>
</dbReference>
<dbReference type="HAMAP" id="MF_00181">
    <property type="entry name" value="Cytosol_peptidase_M17"/>
    <property type="match status" value="1"/>
</dbReference>
<dbReference type="STRING" id="561184.SAMN05216376_102232"/>
<evidence type="ECO:0000313" key="10">
    <source>
        <dbReference type="EMBL" id="KHQ52247.1"/>
    </source>
</evidence>
<dbReference type="SUPFAM" id="SSF52949">
    <property type="entry name" value="Macro domain-like"/>
    <property type="match status" value="1"/>
</dbReference>
<evidence type="ECO:0000256" key="6">
    <source>
        <dbReference type="ARBA" id="ARBA00022801"/>
    </source>
</evidence>
<dbReference type="NCBIfam" id="NF002075">
    <property type="entry name" value="PRK00913.2-2"/>
    <property type="match status" value="1"/>
</dbReference>
<feature type="binding site" evidence="8">
    <location>
        <position position="336"/>
    </location>
    <ligand>
        <name>Mn(2+)</name>
        <dbReference type="ChEBI" id="CHEBI:29035"/>
        <label>1</label>
    </ligand>
</feature>
<accession>A0A0B3RVU0</accession>
<evidence type="ECO:0000256" key="1">
    <source>
        <dbReference type="ARBA" id="ARBA00000135"/>
    </source>
</evidence>
<feature type="binding site" evidence="8">
    <location>
        <position position="257"/>
    </location>
    <ligand>
        <name>Mn(2+)</name>
        <dbReference type="ChEBI" id="CHEBI:29035"/>
        <label>1</label>
    </ligand>
</feature>
<gene>
    <name evidence="8 10" type="primary">pepA</name>
    <name evidence="10" type="ORF">OA50_03264</name>
</gene>
<feature type="binding site" evidence="8">
    <location>
        <position position="334"/>
    </location>
    <ligand>
        <name>Mn(2+)</name>
        <dbReference type="ChEBI" id="CHEBI:29035"/>
        <label>1</label>
    </ligand>
</feature>
<dbReference type="NCBIfam" id="NF002077">
    <property type="entry name" value="PRK00913.2-4"/>
    <property type="match status" value="1"/>
</dbReference>
<dbReference type="GO" id="GO:0006508">
    <property type="term" value="P:proteolysis"/>
    <property type="evidence" value="ECO:0007669"/>
    <property type="project" value="UniProtKB-KW"/>
</dbReference>
<keyword evidence="8" id="KW-0963">Cytoplasm</keyword>
<dbReference type="InterPro" id="IPR043472">
    <property type="entry name" value="Macro_dom-like"/>
</dbReference>
<evidence type="ECO:0000256" key="2">
    <source>
        <dbReference type="ARBA" id="ARBA00000967"/>
    </source>
</evidence>
<proteinExistence type="inferred from homology"/>
<dbReference type="PANTHER" id="PTHR11963:SF23">
    <property type="entry name" value="CYTOSOL AMINOPEPTIDASE"/>
    <property type="match status" value="1"/>
</dbReference>
<evidence type="ECO:0000256" key="7">
    <source>
        <dbReference type="ARBA" id="ARBA00023211"/>
    </source>
</evidence>
<keyword evidence="5 8" id="KW-0645">Protease</keyword>
<feature type="active site" evidence="8">
    <location>
        <position position="338"/>
    </location>
</feature>
<keyword evidence="4 8" id="KW-0031">Aminopeptidase</keyword>
<name>A0A0B3RVU0_9RHOB</name>
<dbReference type="Pfam" id="PF00883">
    <property type="entry name" value="Peptidase_M17"/>
    <property type="match status" value="1"/>
</dbReference>
<evidence type="ECO:0000313" key="11">
    <source>
        <dbReference type="Proteomes" id="UP000030960"/>
    </source>
</evidence>
<comment type="cofactor">
    <cofactor evidence="8">
        <name>Mn(2+)</name>
        <dbReference type="ChEBI" id="CHEBI:29035"/>
    </cofactor>
    <text evidence="8">Binds 2 manganese ions per subunit.</text>
</comment>
<dbReference type="RefSeq" id="WP_043143465.1">
    <property type="nucleotide sequence ID" value="NZ_JSUQ01000012.1"/>
</dbReference>
<comment type="catalytic activity">
    <reaction evidence="2 8">
        <text>Release of an N-terminal amino acid, preferentially leucine, but not glutamic or aspartic acids.</text>
        <dbReference type="EC" id="3.4.11.10"/>
    </reaction>
</comment>
<feature type="binding site" evidence="8">
    <location>
        <position position="252"/>
    </location>
    <ligand>
        <name>Mn(2+)</name>
        <dbReference type="ChEBI" id="CHEBI:29035"/>
        <label>2</label>
    </ligand>
</feature>
<dbReference type="GO" id="GO:0005737">
    <property type="term" value="C:cytoplasm"/>
    <property type="evidence" value="ECO:0007669"/>
    <property type="project" value="UniProtKB-SubCell"/>
</dbReference>
<comment type="function">
    <text evidence="8">Presumably involved in the processing and regular turnover of intracellular proteins. Catalyzes the removal of unsubstituted N-terminal amino acids from various peptides.</text>
</comment>
<evidence type="ECO:0000259" key="9">
    <source>
        <dbReference type="PROSITE" id="PS00631"/>
    </source>
</evidence>
<evidence type="ECO:0000256" key="4">
    <source>
        <dbReference type="ARBA" id="ARBA00022438"/>
    </source>
</evidence>
<comment type="caution">
    <text evidence="10">The sequence shown here is derived from an EMBL/GenBank/DDBJ whole genome shotgun (WGS) entry which is preliminary data.</text>
</comment>
<feature type="active site" evidence="8">
    <location>
        <position position="264"/>
    </location>
</feature>
<evidence type="ECO:0000256" key="3">
    <source>
        <dbReference type="ARBA" id="ARBA00009528"/>
    </source>
</evidence>
<dbReference type="GO" id="GO:0070006">
    <property type="term" value="F:metalloaminopeptidase activity"/>
    <property type="evidence" value="ECO:0007669"/>
    <property type="project" value="InterPro"/>
</dbReference>
<protein>
    <recommendedName>
        <fullName evidence="8">Probable cytosol aminopeptidase</fullName>
        <ecNumber evidence="8">3.4.11.1</ecNumber>
    </recommendedName>
    <alternativeName>
        <fullName evidence="8">Leucine aminopeptidase</fullName>
        <shortName evidence="8">LAP</shortName>
        <ecNumber evidence="8">3.4.11.10</ecNumber>
    </alternativeName>
    <alternativeName>
        <fullName evidence="8">Leucyl aminopeptidase</fullName>
    </alternativeName>
</protein>
<keyword evidence="11" id="KW-1185">Reference proteome</keyword>
<dbReference type="EC" id="3.4.11.10" evidence="8"/>